<organism evidence="4 5">
    <name type="scientific">Teratosphaeria destructans</name>
    <dbReference type="NCBI Taxonomy" id="418781"/>
    <lineage>
        <taxon>Eukaryota</taxon>
        <taxon>Fungi</taxon>
        <taxon>Dikarya</taxon>
        <taxon>Ascomycota</taxon>
        <taxon>Pezizomycotina</taxon>
        <taxon>Dothideomycetes</taxon>
        <taxon>Dothideomycetidae</taxon>
        <taxon>Mycosphaerellales</taxon>
        <taxon>Teratosphaeriaceae</taxon>
        <taxon>Teratosphaeria</taxon>
    </lineage>
</organism>
<dbReference type="InterPro" id="IPR050345">
    <property type="entry name" value="Aliph_Amidase/BUP"/>
</dbReference>
<evidence type="ECO:0000256" key="2">
    <source>
        <dbReference type="SAM" id="MobiDB-lite"/>
    </source>
</evidence>
<keyword evidence="5" id="KW-1185">Reference proteome</keyword>
<dbReference type="Proteomes" id="UP001138500">
    <property type="component" value="Unassembled WGS sequence"/>
</dbReference>
<dbReference type="GO" id="GO:0016811">
    <property type="term" value="F:hydrolase activity, acting on carbon-nitrogen (but not peptide) bonds, in linear amides"/>
    <property type="evidence" value="ECO:0007669"/>
    <property type="project" value="TreeGrafter"/>
</dbReference>
<dbReference type="EMBL" id="RIBY02002056">
    <property type="protein sequence ID" value="KAH9825921.1"/>
    <property type="molecule type" value="Genomic_DNA"/>
</dbReference>
<reference evidence="4 5" key="1">
    <citation type="journal article" date="2018" name="IMA Fungus">
        <title>IMA Genome-F 10: Nine draft genome sequences of Claviceps purpurea s.lat., including C. arundinis, C. humidiphila, and C. cf. spartinae, pseudomolecules for the pitch canker pathogen Fusarium circinatum, draft genome of Davidsoniella eucalypti, Grosmannia galeiformis, Quambalaria eucalypti, and Teratosphaeria destructans.</title>
        <authorList>
            <person name="Wingfield B.D."/>
            <person name="Liu M."/>
            <person name="Nguyen H.D."/>
            <person name="Lane F.A."/>
            <person name="Morgan S.W."/>
            <person name="De Vos L."/>
            <person name="Wilken P.M."/>
            <person name="Duong T.A."/>
            <person name="Aylward J."/>
            <person name="Coetzee M.P."/>
            <person name="Dadej K."/>
            <person name="De Beer Z.W."/>
            <person name="Findlay W."/>
            <person name="Havenga M."/>
            <person name="Kolarik M."/>
            <person name="Menzies J.G."/>
            <person name="Naidoo K."/>
            <person name="Pochopski O."/>
            <person name="Shoukouhi P."/>
            <person name="Santana Q.C."/>
            <person name="Seifert K.A."/>
            <person name="Soal N."/>
            <person name="Steenkamp E.T."/>
            <person name="Tatham C.T."/>
            <person name="van der Nest M.A."/>
            <person name="Wingfield M.J."/>
        </authorList>
    </citation>
    <scope>NUCLEOTIDE SEQUENCE [LARGE SCALE GENOMIC DNA]</scope>
    <source>
        <strain evidence="4">CMW44962</strain>
    </source>
</reference>
<evidence type="ECO:0000256" key="1">
    <source>
        <dbReference type="ARBA" id="ARBA00022801"/>
    </source>
</evidence>
<dbReference type="SUPFAM" id="SSF56317">
    <property type="entry name" value="Carbon-nitrogen hydrolase"/>
    <property type="match status" value="1"/>
</dbReference>
<evidence type="ECO:0000313" key="5">
    <source>
        <dbReference type="Proteomes" id="UP001138500"/>
    </source>
</evidence>
<dbReference type="Gene3D" id="3.60.110.10">
    <property type="entry name" value="Carbon-nitrogen hydrolase"/>
    <property type="match status" value="1"/>
</dbReference>
<evidence type="ECO:0000259" key="3">
    <source>
        <dbReference type="PROSITE" id="PS50263"/>
    </source>
</evidence>
<gene>
    <name evidence="4" type="ORF">Tdes44962_MAKER03844</name>
</gene>
<dbReference type="PANTHER" id="PTHR43674:SF12">
    <property type="entry name" value="NITRILASE C965.09-RELATED"/>
    <property type="match status" value="1"/>
</dbReference>
<feature type="region of interest" description="Disordered" evidence="2">
    <location>
        <begin position="132"/>
        <end position="171"/>
    </location>
</feature>
<proteinExistence type="predicted"/>
<dbReference type="AlphaFoldDB" id="A0A9W7W0T0"/>
<dbReference type="OrthoDB" id="10250282at2759"/>
<dbReference type="InterPro" id="IPR003010">
    <property type="entry name" value="C-N_Hydrolase"/>
</dbReference>
<reference evidence="4 5" key="2">
    <citation type="journal article" date="2021" name="Curr. Genet.">
        <title>Genetic response to nitrogen starvation in the aggressive Eucalyptus foliar pathogen Teratosphaeria destructans.</title>
        <authorList>
            <person name="Havenga M."/>
            <person name="Wingfield B.D."/>
            <person name="Wingfield M.J."/>
            <person name="Dreyer L.L."/>
            <person name="Roets F."/>
            <person name="Aylward J."/>
        </authorList>
    </citation>
    <scope>NUCLEOTIDE SEQUENCE [LARGE SCALE GENOMIC DNA]</scope>
    <source>
        <strain evidence="4">CMW44962</strain>
    </source>
</reference>
<feature type="domain" description="CN hydrolase" evidence="3">
    <location>
        <begin position="6"/>
        <end position="291"/>
    </location>
</feature>
<evidence type="ECO:0000313" key="4">
    <source>
        <dbReference type="EMBL" id="KAH9825921.1"/>
    </source>
</evidence>
<dbReference type="PANTHER" id="PTHR43674">
    <property type="entry name" value="NITRILASE C965.09-RELATED"/>
    <property type="match status" value="1"/>
</dbReference>
<comment type="caution">
    <text evidence="4">The sequence shown here is derived from an EMBL/GenBank/DDBJ whole genome shotgun (WGS) entry which is preliminary data.</text>
</comment>
<name>A0A9W7W0T0_9PEZI</name>
<sequence>MSRRILKVAAAQVGAIDRQTPKQDVVTRLIRLLHAAAEQRVQLVVFPECTLTTFFPRHLFTSQEELDTFFEHGDVTASPDVEPLFHEARAHGIDITLGYAERTPAGTGYNTSVYYSAREARVLSKYRKVHLPGTEEPFEDPQAPSASRPPPRRRQAATATDGERTTGRGDPIMGLMICNDRRWPEAWRQYGLQGAELLMCGYNTGGNMAHLWGSKPMSPEEAQREALFHSRLVQQANSYMNACFSISSARCGLDDGRYDLIGGSAIVSPEGHVVAEAKTTEDELVVAEIDLAECRQGKEKTFDFDRHRRIEAYGLINTQTGVVEPPLL</sequence>
<dbReference type="Pfam" id="PF00795">
    <property type="entry name" value="CN_hydrolase"/>
    <property type="match status" value="1"/>
</dbReference>
<protein>
    <submittedName>
        <fullName evidence="4">N-carbamoyl-D-amino acid hydrolase</fullName>
    </submittedName>
</protein>
<accession>A0A9W7W0T0</accession>
<keyword evidence="1 4" id="KW-0378">Hydrolase</keyword>
<dbReference type="PROSITE" id="PS50263">
    <property type="entry name" value="CN_HYDROLASE"/>
    <property type="match status" value="1"/>
</dbReference>
<dbReference type="InterPro" id="IPR036526">
    <property type="entry name" value="C-N_Hydrolase_sf"/>
</dbReference>